<keyword evidence="6" id="KW-1185">Reference proteome</keyword>
<dbReference type="SUPFAM" id="SSF46689">
    <property type="entry name" value="Homeodomain-like"/>
    <property type="match status" value="1"/>
</dbReference>
<dbReference type="Gene3D" id="1.10.10.60">
    <property type="entry name" value="Homeodomain-like"/>
    <property type="match status" value="1"/>
</dbReference>
<evidence type="ECO:0000259" key="4">
    <source>
        <dbReference type="PROSITE" id="PS01124"/>
    </source>
</evidence>
<dbReference type="InterPro" id="IPR009057">
    <property type="entry name" value="Homeodomain-like_sf"/>
</dbReference>
<feature type="domain" description="HTH araC/xylS-type" evidence="4">
    <location>
        <begin position="232"/>
        <end position="330"/>
    </location>
</feature>
<keyword evidence="1" id="KW-0805">Transcription regulation</keyword>
<dbReference type="Pfam" id="PF12625">
    <property type="entry name" value="Arabinose_bd"/>
    <property type="match status" value="1"/>
</dbReference>
<evidence type="ECO:0000256" key="1">
    <source>
        <dbReference type="ARBA" id="ARBA00023015"/>
    </source>
</evidence>
<gene>
    <name evidence="5" type="ORF">JK364_08660</name>
</gene>
<dbReference type="PANTHER" id="PTHR47894">
    <property type="entry name" value="HTH-TYPE TRANSCRIPTIONAL REGULATOR GADX"/>
    <property type="match status" value="1"/>
</dbReference>
<evidence type="ECO:0000256" key="2">
    <source>
        <dbReference type="ARBA" id="ARBA00023125"/>
    </source>
</evidence>
<dbReference type="InterPro" id="IPR018060">
    <property type="entry name" value="HTH_AraC"/>
</dbReference>
<evidence type="ECO:0000313" key="5">
    <source>
        <dbReference type="EMBL" id="MBL1112472.1"/>
    </source>
</evidence>
<accession>A0ABS1PJ92</accession>
<reference evidence="5 6" key="1">
    <citation type="submission" date="2021-01" db="EMBL/GenBank/DDBJ databases">
        <title>WGS of actinomycetes isolated from Thailand.</title>
        <authorList>
            <person name="Thawai C."/>
        </authorList>
    </citation>
    <scope>NUCLEOTIDE SEQUENCE [LARGE SCALE GENOMIC DNA]</scope>
    <source>
        <strain evidence="5 6">CA3R110</strain>
    </source>
</reference>
<protein>
    <submittedName>
        <fullName evidence="5">AraC family transcriptional regulator</fullName>
    </submittedName>
</protein>
<dbReference type="SMART" id="SM00342">
    <property type="entry name" value="HTH_ARAC"/>
    <property type="match status" value="1"/>
</dbReference>
<sequence>MKPLVRVAALSGYVEFCQSLGVAPQVLMEHTCLDVAALAEQDTWISGTAVADLLERSAAATHREDFGLHMAEYRRLSNLGPLSLVAREEPDVRGAVRLILDYEHMYNEVLRTRLDEREGLATLTVHLELGEKREARQLTELAVATFHRLVGHLLGRSFHPLSVSFTHGEPADTDTHDRLFGPVARFGQAFDGVVFYAAELDAPNVLADPLLHTYARKYFEAIVVPRETTEVDRVRELIETLLPAGRCSLEHVAHSLGVDRRTVHRRLADAGETFSSVLTATRRQLAEQFVANPRKSLTEVSGLLGFSTPSAFSRWFREQFGCSAQQWRRRRSGQSPSDIS</sequence>
<dbReference type="PROSITE" id="PS01124">
    <property type="entry name" value="HTH_ARAC_FAMILY_2"/>
    <property type="match status" value="1"/>
</dbReference>
<evidence type="ECO:0000256" key="3">
    <source>
        <dbReference type="ARBA" id="ARBA00023163"/>
    </source>
</evidence>
<dbReference type="Pfam" id="PF12833">
    <property type="entry name" value="HTH_18"/>
    <property type="match status" value="1"/>
</dbReference>
<proteinExistence type="predicted"/>
<evidence type="ECO:0000313" key="6">
    <source>
        <dbReference type="Proteomes" id="UP000621510"/>
    </source>
</evidence>
<dbReference type="PANTHER" id="PTHR47894:SF4">
    <property type="entry name" value="HTH-TYPE TRANSCRIPTIONAL REGULATOR GADX"/>
    <property type="match status" value="1"/>
</dbReference>
<keyword evidence="3" id="KW-0804">Transcription</keyword>
<name>A0ABS1PJ92_9ACTN</name>
<dbReference type="RefSeq" id="WP_201849224.1">
    <property type="nucleotide sequence ID" value="NZ_JAERRG010000002.1"/>
</dbReference>
<dbReference type="Proteomes" id="UP000621510">
    <property type="component" value="Unassembled WGS sequence"/>
</dbReference>
<keyword evidence="2" id="KW-0238">DNA-binding</keyword>
<dbReference type="InterPro" id="IPR032687">
    <property type="entry name" value="AraC-type_N"/>
</dbReference>
<comment type="caution">
    <text evidence="5">The sequence shown here is derived from an EMBL/GenBank/DDBJ whole genome shotgun (WGS) entry which is preliminary data.</text>
</comment>
<dbReference type="EMBL" id="JAERRG010000002">
    <property type="protein sequence ID" value="MBL1112472.1"/>
    <property type="molecule type" value="Genomic_DNA"/>
</dbReference>
<organism evidence="5 6">
    <name type="scientific">Streptomyces endocoffeicus</name>
    <dbReference type="NCBI Taxonomy" id="2898945"/>
    <lineage>
        <taxon>Bacteria</taxon>
        <taxon>Bacillati</taxon>
        <taxon>Actinomycetota</taxon>
        <taxon>Actinomycetes</taxon>
        <taxon>Kitasatosporales</taxon>
        <taxon>Streptomycetaceae</taxon>
        <taxon>Streptomyces</taxon>
    </lineage>
</organism>